<dbReference type="RefSeq" id="WP_135848708.1">
    <property type="nucleotide sequence ID" value="NZ_RHPJ01000001.1"/>
</dbReference>
<dbReference type="InterPro" id="IPR017926">
    <property type="entry name" value="GATASE"/>
</dbReference>
<dbReference type="EMBL" id="RHPJ01000001">
    <property type="protein sequence ID" value="TGO06521.1"/>
    <property type="molecule type" value="Genomic_DNA"/>
</dbReference>
<dbReference type="AlphaFoldDB" id="A0A4Z1EAT3"/>
<proteinExistence type="predicted"/>
<feature type="domain" description="Glutamine amidotransferase" evidence="1">
    <location>
        <begin position="61"/>
        <end position="204"/>
    </location>
</feature>
<dbReference type="InterPro" id="IPR029062">
    <property type="entry name" value="Class_I_gatase-like"/>
</dbReference>
<dbReference type="PANTHER" id="PTHR42695">
    <property type="entry name" value="GLUTAMINE AMIDOTRANSFERASE YLR126C-RELATED"/>
    <property type="match status" value="1"/>
</dbReference>
<sequence>MRGDGVEGDGGRPFVLLASRQQDTVADEEYGEFCRFMGLPPERLRRIRLEREPMPPLDLDEIAGIVVGGSPFTSSDPEESKSDVQKRVEREIGDLLVTVCERDIPFLGACYGVGTLGVHLGGVVDTTYGEPAGAVEITLTPEGVADPLLAGMPPVFEAYVGHKEALRETPPGSVLLASSPTAPVQMLRFGSNVYATQFHPELDAEGIASRLLAYRYEGYFDPAEVETVLESVRSAHVVHPGRVLRRFAEIYA</sequence>
<dbReference type="OrthoDB" id="5196541at2"/>
<dbReference type="GO" id="GO:0005829">
    <property type="term" value="C:cytosol"/>
    <property type="evidence" value="ECO:0007669"/>
    <property type="project" value="TreeGrafter"/>
</dbReference>
<reference evidence="2 3" key="1">
    <citation type="submission" date="2018-11" db="EMBL/GenBank/DDBJ databases">
        <title>Complete genome sequencing of the Actinobacteria Serinibacter sp. K3-2.</title>
        <authorList>
            <person name="Rakitin A.L."/>
            <person name="Beletsky A.V."/>
            <person name="Mardanov A.V."/>
            <person name="Ravin N.V."/>
            <person name="Gromova A.S."/>
            <person name="Filippova S.N."/>
            <person name="Gal'Chenko V.F."/>
        </authorList>
    </citation>
    <scope>NUCLEOTIDE SEQUENCE [LARGE SCALE GENOMIC DNA]</scope>
    <source>
        <strain evidence="2 3">K3-2</strain>
    </source>
</reference>
<protein>
    <submittedName>
        <fullName evidence="2">Glutamine amidotransferase class-I</fullName>
    </submittedName>
</protein>
<name>A0A4Z1EAT3_9MICO</name>
<keyword evidence="2" id="KW-0315">Glutamine amidotransferase</keyword>
<dbReference type="PANTHER" id="PTHR42695:SF5">
    <property type="entry name" value="GLUTAMINE AMIDOTRANSFERASE YLR126C-RELATED"/>
    <property type="match status" value="1"/>
</dbReference>
<dbReference type="CDD" id="cd01741">
    <property type="entry name" value="GATase1_1"/>
    <property type="match status" value="1"/>
</dbReference>
<dbReference type="PROSITE" id="PS51273">
    <property type="entry name" value="GATASE_TYPE_1"/>
    <property type="match status" value="1"/>
</dbReference>
<dbReference type="GO" id="GO:0016740">
    <property type="term" value="F:transferase activity"/>
    <property type="evidence" value="ECO:0007669"/>
    <property type="project" value="UniProtKB-KW"/>
</dbReference>
<dbReference type="SUPFAM" id="SSF52317">
    <property type="entry name" value="Class I glutamine amidotransferase-like"/>
    <property type="match status" value="1"/>
</dbReference>
<dbReference type="NCBIfam" id="NF005743">
    <property type="entry name" value="PRK07567.1"/>
    <property type="match status" value="1"/>
</dbReference>
<keyword evidence="2" id="KW-0808">Transferase</keyword>
<comment type="caution">
    <text evidence="2">The sequence shown here is derived from an EMBL/GenBank/DDBJ whole genome shotgun (WGS) entry which is preliminary data.</text>
</comment>
<dbReference type="InterPro" id="IPR044992">
    <property type="entry name" value="ChyE-like"/>
</dbReference>
<evidence type="ECO:0000313" key="3">
    <source>
        <dbReference type="Proteomes" id="UP000297318"/>
    </source>
</evidence>
<evidence type="ECO:0000313" key="2">
    <source>
        <dbReference type="EMBL" id="TGO06521.1"/>
    </source>
</evidence>
<gene>
    <name evidence="2" type="ORF">SERN_0713</name>
</gene>
<accession>A0A4Z1EAT3</accession>
<dbReference type="Gene3D" id="3.40.50.880">
    <property type="match status" value="1"/>
</dbReference>
<dbReference type="Proteomes" id="UP000297318">
    <property type="component" value="Unassembled WGS sequence"/>
</dbReference>
<evidence type="ECO:0000259" key="1">
    <source>
        <dbReference type="Pfam" id="PF00117"/>
    </source>
</evidence>
<organism evidence="2 3">
    <name type="scientific">Serinibacter arcticus</name>
    <dbReference type="NCBI Taxonomy" id="1655435"/>
    <lineage>
        <taxon>Bacteria</taxon>
        <taxon>Bacillati</taxon>
        <taxon>Actinomycetota</taxon>
        <taxon>Actinomycetes</taxon>
        <taxon>Micrococcales</taxon>
        <taxon>Beutenbergiaceae</taxon>
        <taxon>Serinibacter</taxon>
    </lineage>
</organism>
<keyword evidence="3" id="KW-1185">Reference proteome</keyword>
<dbReference type="Pfam" id="PF00117">
    <property type="entry name" value="GATase"/>
    <property type="match status" value="1"/>
</dbReference>